<organism evidence="1 2">
    <name type="scientific">Tissierella simiarum</name>
    <dbReference type="NCBI Taxonomy" id="2841534"/>
    <lineage>
        <taxon>Bacteria</taxon>
        <taxon>Bacillati</taxon>
        <taxon>Bacillota</taxon>
        <taxon>Tissierellia</taxon>
        <taxon>Tissierellales</taxon>
        <taxon>Tissierellaceae</taxon>
        <taxon>Tissierella</taxon>
    </lineage>
</organism>
<accession>A0ABS6E467</accession>
<reference evidence="1 2" key="1">
    <citation type="submission" date="2021-06" db="EMBL/GenBank/DDBJ databases">
        <authorList>
            <person name="Sun Q."/>
            <person name="Li D."/>
        </authorList>
    </citation>
    <scope>NUCLEOTIDE SEQUENCE [LARGE SCALE GENOMIC DNA]</scope>
    <source>
        <strain evidence="1 2">MSJ-40</strain>
    </source>
</reference>
<keyword evidence="1" id="KW-0966">Cell projection</keyword>
<proteinExistence type="predicted"/>
<comment type="caution">
    <text evidence="1">The sequence shown here is derived from an EMBL/GenBank/DDBJ whole genome shotgun (WGS) entry which is preliminary data.</text>
</comment>
<dbReference type="RefSeq" id="WP_216518057.1">
    <property type="nucleotide sequence ID" value="NZ_JAHLPM010000004.1"/>
</dbReference>
<protein>
    <submittedName>
        <fullName evidence="1">Flagellar FlbD family protein</fullName>
    </submittedName>
</protein>
<dbReference type="Proteomes" id="UP000749471">
    <property type="component" value="Unassembled WGS sequence"/>
</dbReference>
<dbReference type="InterPro" id="IPR009384">
    <property type="entry name" value="SwrD-like"/>
</dbReference>
<dbReference type="Pfam" id="PF06289">
    <property type="entry name" value="FlbD"/>
    <property type="match status" value="1"/>
</dbReference>
<evidence type="ECO:0000313" key="2">
    <source>
        <dbReference type="Proteomes" id="UP000749471"/>
    </source>
</evidence>
<sequence length="70" mass="8117">MIKVKRLNGKEFVVNSDLILYVEETPDTVITLTNGQKVVVMDSIDDIINEVIKFKAKAFYHERRYEGNEV</sequence>
<keyword evidence="1" id="KW-0969">Cilium</keyword>
<keyword evidence="2" id="KW-1185">Reference proteome</keyword>
<dbReference type="PANTHER" id="PTHR39185">
    <property type="entry name" value="SWARMING MOTILITY PROTEIN SWRD"/>
    <property type="match status" value="1"/>
</dbReference>
<keyword evidence="1" id="KW-0282">Flagellum</keyword>
<evidence type="ECO:0000313" key="1">
    <source>
        <dbReference type="EMBL" id="MBU5437702.1"/>
    </source>
</evidence>
<name>A0ABS6E467_9FIRM</name>
<dbReference type="EMBL" id="JAHLPM010000004">
    <property type="protein sequence ID" value="MBU5437702.1"/>
    <property type="molecule type" value="Genomic_DNA"/>
</dbReference>
<dbReference type="PANTHER" id="PTHR39185:SF1">
    <property type="entry name" value="SWARMING MOTILITY PROTEIN SWRD"/>
    <property type="match status" value="1"/>
</dbReference>
<gene>
    <name evidence="1" type="ORF">KQI42_06770</name>
</gene>